<dbReference type="Proteomes" id="UP001642540">
    <property type="component" value="Unassembled WGS sequence"/>
</dbReference>
<dbReference type="Pfam" id="PF00076">
    <property type="entry name" value="RRM_1"/>
    <property type="match status" value="1"/>
</dbReference>
<dbReference type="InterPro" id="IPR035979">
    <property type="entry name" value="RBD_domain_sf"/>
</dbReference>
<dbReference type="PANTHER" id="PTHR47640:SF11">
    <property type="entry name" value="RNA-BINDING PROTEIN 42"/>
    <property type="match status" value="1"/>
</dbReference>
<evidence type="ECO:0000256" key="3">
    <source>
        <dbReference type="ARBA" id="ARBA00022884"/>
    </source>
</evidence>
<reference evidence="8 9" key="1">
    <citation type="submission" date="2024-08" db="EMBL/GenBank/DDBJ databases">
        <authorList>
            <person name="Cucini C."/>
            <person name="Frati F."/>
        </authorList>
    </citation>
    <scope>NUCLEOTIDE SEQUENCE [LARGE SCALE GENOMIC DNA]</scope>
</reference>
<evidence type="ECO:0000313" key="8">
    <source>
        <dbReference type="EMBL" id="CAL8135505.1"/>
    </source>
</evidence>
<feature type="compositionally biased region" description="Low complexity" evidence="6">
    <location>
        <begin position="185"/>
        <end position="196"/>
    </location>
</feature>
<sequence length="344" mass="37384">MADDYRRKIECEMDRFEAEISSLGKLPTVGGGGAPTTTAFIPAQLRRHPAPGAAASGIIAAPPMISKPTQVTISGAPQVYRAPSIRQPIRAPIPTQATTNMIRGVRPMIRPPPGAMVAAASQMTFSARPTLASPAVVTGLPVTAQQGFVPGIPVTGVGMPIMGAPVIVTPTSSIPLPPEPPSSEPKPSTSSSGDANDANDKGKNKKKKEKKPRKLVRSAGGTVWEDQSLQDWDPKDFRLFCGDLGNDVTDEVLTRVFGRYPSFQKARVIRDKRTNKTKGYGFVSFKDPNDFVRAVKELDGRYVGSRPIKLRKSNWKNRNVDVVRKRETERMSLLGINNKKPKFF</sequence>
<evidence type="ECO:0000313" key="9">
    <source>
        <dbReference type="Proteomes" id="UP001642540"/>
    </source>
</evidence>
<feature type="compositionally biased region" description="Pro residues" evidence="6">
    <location>
        <begin position="175"/>
        <end position="184"/>
    </location>
</feature>
<evidence type="ECO:0000256" key="1">
    <source>
        <dbReference type="ARBA" id="ARBA00007408"/>
    </source>
</evidence>
<dbReference type="InterPro" id="IPR050825">
    <property type="entry name" value="RBM42_RBP45_47-like"/>
</dbReference>
<feature type="domain" description="RRM" evidence="7">
    <location>
        <begin position="237"/>
        <end position="315"/>
    </location>
</feature>
<evidence type="ECO:0000256" key="4">
    <source>
        <dbReference type="ARBA" id="ARBA00030574"/>
    </source>
</evidence>
<comment type="similarity">
    <text evidence="1">Belongs to the RRM RBM42 family.</text>
</comment>
<gene>
    <name evidence="8" type="ORF">ODALV1_LOCUS26015</name>
</gene>
<dbReference type="EMBL" id="CAXLJM020000108">
    <property type="protein sequence ID" value="CAL8135505.1"/>
    <property type="molecule type" value="Genomic_DNA"/>
</dbReference>
<dbReference type="InterPro" id="IPR034215">
    <property type="entry name" value="RBM42_RRM"/>
</dbReference>
<keyword evidence="3 5" id="KW-0694">RNA-binding</keyword>
<comment type="caution">
    <text evidence="8">The sequence shown here is derived from an EMBL/GenBank/DDBJ whole genome shotgun (WGS) entry which is preliminary data.</text>
</comment>
<dbReference type="PANTHER" id="PTHR47640">
    <property type="entry name" value="TRNA SELENOCYSTEINE 1-ASSOCIATED PROTEIN 1-RELATED-RELATED"/>
    <property type="match status" value="1"/>
</dbReference>
<dbReference type="SMART" id="SM00360">
    <property type="entry name" value="RRM"/>
    <property type="match status" value="1"/>
</dbReference>
<evidence type="ECO:0000256" key="6">
    <source>
        <dbReference type="SAM" id="MobiDB-lite"/>
    </source>
</evidence>
<feature type="compositionally biased region" description="Basic residues" evidence="6">
    <location>
        <begin position="203"/>
        <end position="216"/>
    </location>
</feature>
<dbReference type="InterPro" id="IPR012677">
    <property type="entry name" value="Nucleotide-bd_a/b_plait_sf"/>
</dbReference>
<dbReference type="Gene3D" id="3.30.70.330">
    <property type="match status" value="1"/>
</dbReference>
<proteinExistence type="inferred from homology"/>
<name>A0ABP1RTY9_9HEXA</name>
<dbReference type="CDD" id="cd12383">
    <property type="entry name" value="RRM_RBM42"/>
    <property type="match status" value="1"/>
</dbReference>
<accession>A0ABP1RTY9</accession>
<dbReference type="InterPro" id="IPR000504">
    <property type="entry name" value="RRM_dom"/>
</dbReference>
<keyword evidence="9" id="KW-1185">Reference proteome</keyword>
<evidence type="ECO:0000256" key="5">
    <source>
        <dbReference type="PROSITE-ProRule" id="PRU00176"/>
    </source>
</evidence>
<dbReference type="SUPFAM" id="SSF54928">
    <property type="entry name" value="RNA-binding domain, RBD"/>
    <property type="match status" value="1"/>
</dbReference>
<protein>
    <recommendedName>
        <fullName evidence="2">RNA-binding protein 42</fullName>
    </recommendedName>
    <alternativeName>
        <fullName evidence="4">RNA-binding motif protein 42</fullName>
    </alternativeName>
</protein>
<evidence type="ECO:0000256" key="2">
    <source>
        <dbReference type="ARBA" id="ARBA00015192"/>
    </source>
</evidence>
<dbReference type="PROSITE" id="PS50102">
    <property type="entry name" value="RRM"/>
    <property type="match status" value="1"/>
</dbReference>
<organism evidence="8 9">
    <name type="scientific">Orchesella dallaii</name>
    <dbReference type="NCBI Taxonomy" id="48710"/>
    <lineage>
        <taxon>Eukaryota</taxon>
        <taxon>Metazoa</taxon>
        <taxon>Ecdysozoa</taxon>
        <taxon>Arthropoda</taxon>
        <taxon>Hexapoda</taxon>
        <taxon>Collembola</taxon>
        <taxon>Entomobryomorpha</taxon>
        <taxon>Entomobryoidea</taxon>
        <taxon>Orchesellidae</taxon>
        <taxon>Orchesellinae</taxon>
        <taxon>Orchesella</taxon>
    </lineage>
</organism>
<evidence type="ECO:0000259" key="7">
    <source>
        <dbReference type="PROSITE" id="PS50102"/>
    </source>
</evidence>
<feature type="region of interest" description="Disordered" evidence="6">
    <location>
        <begin position="170"/>
        <end position="221"/>
    </location>
</feature>